<evidence type="ECO:0000256" key="8">
    <source>
        <dbReference type="ARBA" id="ARBA00032554"/>
    </source>
</evidence>
<accession>A0ABT8KJP7</accession>
<dbReference type="InterPro" id="IPR020568">
    <property type="entry name" value="Ribosomal_Su5_D2-typ_SF"/>
</dbReference>
<keyword evidence="6 9" id="KW-0418">Kinase</keyword>
<evidence type="ECO:0000256" key="1">
    <source>
        <dbReference type="ARBA" id="ARBA00009684"/>
    </source>
</evidence>
<evidence type="ECO:0000259" key="10">
    <source>
        <dbReference type="Pfam" id="PF00288"/>
    </source>
</evidence>
<evidence type="ECO:0000256" key="3">
    <source>
        <dbReference type="ARBA" id="ARBA00017473"/>
    </source>
</evidence>
<keyword evidence="7 9" id="KW-0067">ATP-binding</keyword>
<dbReference type="GO" id="GO:0050515">
    <property type="term" value="F:4-(cytidine 5'-diphospho)-2-C-methyl-D-erythritol kinase activity"/>
    <property type="evidence" value="ECO:0007669"/>
    <property type="project" value="UniProtKB-EC"/>
</dbReference>
<evidence type="ECO:0000256" key="6">
    <source>
        <dbReference type="ARBA" id="ARBA00022777"/>
    </source>
</evidence>
<dbReference type="InterPro" id="IPR014721">
    <property type="entry name" value="Ribsml_uS5_D2-typ_fold_subgr"/>
</dbReference>
<evidence type="ECO:0000313" key="13">
    <source>
        <dbReference type="Proteomes" id="UP001172082"/>
    </source>
</evidence>
<comment type="similarity">
    <text evidence="1 9">Belongs to the GHMP kinase family. IspE subfamily.</text>
</comment>
<dbReference type="InterPro" id="IPR004424">
    <property type="entry name" value="IspE"/>
</dbReference>
<evidence type="ECO:0000259" key="11">
    <source>
        <dbReference type="Pfam" id="PF08544"/>
    </source>
</evidence>
<keyword evidence="13" id="KW-1185">Reference proteome</keyword>
<dbReference type="PANTHER" id="PTHR43527">
    <property type="entry name" value="4-DIPHOSPHOCYTIDYL-2-C-METHYL-D-ERYTHRITOL KINASE, CHLOROPLASTIC"/>
    <property type="match status" value="1"/>
</dbReference>
<dbReference type="InterPro" id="IPR036554">
    <property type="entry name" value="GHMP_kinase_C_sf"/>
</dbReference>
<comment type="caution">
    <text evidence="12">The sequence shown here is derived from an EMBL/GenBank/DDBJ whole genome shotgun (WGS) entry which is preliminary data.</text>
</comment>
<evidence type="ECO:0000256" key="2">
    <source>
        <dbReference type="ARBA" id="ARBA00012052"/>
    </source>
</evidence>
<dbReference type="PIRSF" id="PIRSF010376">
    <property type="entry name" value="IspE"/>
    <property type="match status" value="1"/>
</dbReference>
<feature type="domain" description="GHMP kinase C-terminal" evidence="11">
    <location>
        <begin position="197"/>
        <end position="250"/>
    </location>
</feature>
<feature type="active site" evidence="9">
    <location>
        <position position="132"/>
    </location>
</feature>
<comment type="catalytic activity">
    <reaction evidence="9">
        <text>4-CDP-2-C-methyl-D-erythritol + ATP = 4-CDP-2-C-methyl-D-erythritol 2-phosphate + ADP + H(+)</text>
        <dbReference type="Rhea" id="RHEA:18437"/>
        <dbReference type="ChEBI" id="CHEBI:15378"/>
        <dbReference type="ChEBI" id="CHEBI:30616"/>
        <dbReference type="ChEBI" id="CHEBI:57823"/>
        <dbReference type="ChEBI" id="CHEBI:57919"/>
        <dbReference type="ChEBI" id="CHEBI:456216"/>
        <dbReference type="EC" id="2.7.1.148"/>
    </reaction>
</comment>
<keyword evidence="9" id="KW-0414">Isoprene biosynthesis</keyword>
<evidence type="ECO:0000256" key="9">
    <source>
        <dbReference type="HAMAP-Rule" id="MF_00061"/>
    </source>
</evidence>
<evidence type="ECO:0000313" key="12">
    <source>
        <dbReference type="EMBL" id="MDN5200483.1"/>
    </source>
</evidence>
<dbReference type="InterPro" id="IPR006204">
    <property type="entry name" value="GHMP_kinase_N_dom"/>
</dbReference>
<dbReference type="PANTHER" id="PTHR43527:SF2">
    <property type="entry name" value="4-DIPHOSPHOCYTIDYL-2-C-METHYL-D-ERYTHRITOL KINASE, CHLOROPLASTIC"/>
    <property type="match status" value="1"/>
</dbReference>
<keyword evidence="4 9" id="KW-0808">Transferase</keyword>
<dbReference type="Gene3D" id="3.30.70.890">
    <property type="entry name" value="GHMP kinase, C-terminal domain"/>
    <property type="match status" value="1"/>
</dbReference>
<dbReference type="NCBIfam" id="TIGR00154">
    <property type="entry name" value="ispE"/>
    <property type="match status" value="1"/>
</dbReference>
<protein>
    <recommendedName>
        <fullName evidence="3 9">4-diphosphocytidyl-2-C-methyl-D-erythritol kinase</fullName>
        <shortName evidence="9">CMK</shortName>
        <ecNumber evidence="2 9">2.7.1.148</ecNumber>
    </recommendedName>
    <alternativeName>
        <fullName evidence="8 9">4-(cytidine-5'-diphospho)-2-C-methyl-D-erythritol kinase</fullName>
    </alternativeName>
</protein>
<evidence type="ECO:0000256" key="5">
    <source>
        <dbReference type="ARBA" id="ARBA00022741"/>
    </source>
</evidence>
<dbReference type="SUPFAM" id="SSF55060">
    <property type="entry name" value="GHMP Kinase, C-terminal domain"/>
    <property type="match status" value="1"/>
</dbReference>
<feature type="domain" description="GHMP kinase N-terminal" evidence="10">
    <location>
        <begin position="63"/>
        <end position="137"/>
    </location>
</feature>
<proteinExistence type="inferred from homology"/>
<dbReference type="SUPFAM" id="SSF54211">
    <property type="entry name" value="Ribosomal protein S5 domain 2-like"/>
    <property type="match status" value="1"/>
</dbReference>
<dbReference type="EC" id="2.7.1.148" evidence="2 9"/>
<dbReference type="Gene3D" id="3.30.230.10">
    <property type="match status" value="1"/>
</dbReference>
<dbReference type="InterPro" id="IPR013750">
    <property type="entry name" value="GHMP_kinase_C_dom"/>
</dbReference>
<sequence length="269" mass="30236">MLSFPNAKINLGLNVIEKRTDGFHNISSCFYPVGWKEILEVIESSNLEFTSSGLLIPGEERDNLCLKAFNILSKDFQIPNVHIHLHKILPIGAGLGGGSADAAFTLKALNKMFNLYLDDTLLEEYAGKLGSDCAFFIRNKPILALGKGDQFEEISLDLSQKHIVLVYPNIHISTQEAYAGIRPQKPVVPVKEIIEKYDISEWKELLINDFEKSIFPKYPQIQRIKEKLYTEGALYASMTGSGSSVYGIFNQVPDIKSIFPEYSTWTPEK</sequence>
<name>A0ABT8KJP7_9BACT</name>
<dbReference type="HAMAP" id="MF_00061">
    <property type="entry name" value="IspE"/>
    <property type="match status" value="1"/>
</dbReference>
<dbReference type="Pfam" id="PF00288">
    <property type="entry name" value="GHMP_kinases_N"/>
    <property type="match status" value="1"/>
</dbReference>
<dbReference type="EMBL" id="JAUJEA010000001">
    <property type="protein sequence ID" value="MDN5200483.1"/>
    <property type="molecule type" value="Genomic_DNA"/>
</dbReference>
<keyword evidence="5 9" id="KW-0547">Nucleotide-binding</keyword>
<comment type="function">
    <text evidence="9">Catalyzes the phosphorylation of the position 2 hydroxy group of 4-diphosphocytidyl-2C-methyl-D-erythritol.</text>
</comment>
<gene>
    <name evidence="9 12" type="primary">ispE</name>
    <name evidence="12" type="ORF">QQ008_03900</name>
</gene>
<feature type="binding site" evidence="9">
    <location>
        <begin position="90"/>
        <end position="100"/>
    </location>
    <ligand>
        <name>ATP</name>
        <dbReference type="ChEBI" id="CHEBI:30616"/>
    </ligand>
</feature>
<organism evidence="12 13">
    <name type="scientific">Splendidivirga corallicola</name>
    <dbReference type="NCBI Taxonomy" id="3051826"/>
    <lineage>
        <taxon>Bacteria</taxon>
        <taxon>Pseudomonadati</taxon>
        <taxon>Bacteroidota</taxon>
        <taxon>Cytophagia</taxon>
        <taxon>Cytophagales</taxon>
        <taxon>Splendidivirgaceae</taxon>
        <taxon>Splendidivirga</taxon>
    </lineage>
</organism>
<comment type="pathway">
    <text evidence="9">Isoprenoid biosynthesis; isopentenyl diphosphate biosynthesis via DXP pathway; isopentenyl diphosphate from 1-deoxy-D-xylulose 5-phosphate: step 3/6.</text>
</comment>
<dbReference type="Proteomes" id="UP001172082">
    <property type="component" value="Unassembled WGS sequence"/>
</dbReference>
<dbReference type="RefSeq" id="WP_346750506.1">
    <property type="nucleotide sequence ID" value="NZ_JAUJEA010000001.1"/>
</dbReference>
<feature type="active site" evidence="9">
    <location>
        <position position="8"/>
    </location>
</feature>
<dbReference type="Pfam" id="PF08544">
    <property type="entry name" value="GHMP_kinases_C"/>
    <property type="match status" value="1"/>
</dbReference>
<evidence type="ECO:0000256" key="4">
    <source>
        <dbReference type="ARBA" id="ARBA00022679"/>
    </source>
</evidence>
<reference evidence="12" key="1">
    <citation type="submission" date="2023-06" db="EMBL/GenBank/DDBJ databases">
        <title>Genomic of Parafulvivirga corallium.</title>
        <authorList>
            <person name="Wang G."/>
        </authorList>
    </citation>
    <scope>NUCLEOTIDE SEQUENCE</scope>
    <source>
        <strain evidence="12">BMA10</strain>
    </source>
</reference>
<evidence type="ECO:0000256" key="7">
    <source>
        <dbReference type="ARBA" id="ARBA00022840"/>
    </source>
</evidence>